<protein>
    <submittedName>
        <fullName evidence="1">Uncharacterized protein</fullName>
    </submittedName>
</protein>
<name>A0A0E9W117_ANGAN</name>
<organism evidence="1">
    <name type="scientific">Anguilla anguilla</name>
    <name type="common">European freshwater eel</name>
    <name type="synonym">Muraena anguilla</name>
    <dbReference type="NCBI Taxonomy" id="7936"/>
    <lineage>
        <taxon>Eukaryota</taxon>
        <taxon>Metazoa</taxon>
        <taxon>Chordata</taxon>
        <taxon>Craniata</taxon>
        <taxon>Vertebrata</taxon>
        <taxon>Euteleostomi</taxon>
        <taxon>Actinopterygii</taxon>
        <taxon>Neopterygii</taxon>
        <taxon>Teleostei</taxon>
        <taxon>Anguilliformes</taxon>
        <taxon>Anguillidae</taxon>
        <taxon>Anguilla</taxon>
    </lineage>
</organism>
<proteinExistence type="predicted"/>
<reference evidence="1" key="1">
    <citation type="submission" date="2014-11" db="EMBL/GenBank/DDBJ databases">
        <authorList>
            <person name="Amaro Gonzalez C."/>
        </authorList>
    </citation>
    <scope>NUCLEOTIDE SEQUENCE</scope>
</reference>
<reference evidence="1" key="2">
    <citation type="journal article" date="2015" name="Fish Shellfish Immunol.">
        <title>Early steps in the European eel (Anguilla anguilla)-Vibrio vulnificus interaction in the gills: Role of the RtxA13 toxin.</title>
        <authorList>
            <person name="Callol A."/>
            <person name="Pajuelo D."/>
            <person name="Ebbesson L."/>
            <person name="Teles M."/>
            <person name="MacKenzie S."/>
            <person name="Amaro C."/>
        </authorList>
    </citation>
    <scope>NUCLEOTIDE SEQUENCE</scope>
</reference>
<sequence>MSIGPTIALQCIEISAEYLAEICLANGNCSIRFVCFLFDDSAINSKQ</sequence>
<evidence type="ECO:0000313" key="1">
    <source>
        <dbReference type="EMBL" id="JAH84074.1"/>
    </source>
</evidence>
<dbReference type="EMBL" id="GBXM01024503">
    <property type="protein sequence ID" value="JAH84074.1"/>
    <property type="molecule type" value="Transcribed_RNA"/>
</dbReference>
<accession>A0A0E9W117</accession>
<dbReference type="AlphaFoldDB" id="A0A0E9W117"/>